<proteinExistence type="inferred from homology"/>
<accession>A0A6J6U8E4</accession>
<dbReference type="InterPro" id="IPR002912">
    <property type="entry name" value="ACT_dom"/>
</dbReference>
<dbReference type="InterPro" id="IPR023214">
    <property type="entry name" value="HAD_sf"/>
</dbReference>
<dbReference type="Gene3D" id="3.40.50.1000">
    <property type="entry name" value="HAD superfamily/HAD-like"/>
    <property type="match status" value="1"/>
</dbReference>
<dbReference type="SUPFAM" id="SSF55021">
    <property type="entry name" value="ACT-like"/>
    <property type="match status" value="1"/>
</dbReference>
<evidence type="ECO:0000256" key="6">
    <source>
        <dbReference type="ARBA" id="ARBA00022723"/>
    </source>
</evidence>
<keyword evidence="8" id="KW-0460">Magnesium</keyword>
<evidence type="ECO:0000313" key="12">
    <source>
        <dbReference type="EMBL" id="CAB4755374.1"/>
    </source>
</evidence>
<evidence type="ECO:0000256" key="7">
    <source>
        <dbReference type="ARBA" id="ARBA00022801"/>
    </source>
</evidence>
<evidence type="ECO:0000256" key="2">
    <source>
        <dbReference type="ARBA" id="ARBA00005135"/>
    </source>
</evidence>
<reference evidence="12" key="1">
    <citation type="submission" date="2020-05" db="EMBL/GenBank/DDBJ databases">
        <authorList>
            <person name="Chiriac C."/>
            <person name="Salcher M."/>
            <person name="Ghai R."/>
            <person name="Kavagutti S V."/>
        </authorList>
    </citation>
    <scope>NUCLEOTIDE SEQUENCE</scope>
</reference>
<evidence type="ECO:0000259" key="11">
    <source>
        <dbReference type="PROSITE" id="PS51671"/>
    </source>
</evidence>
<evidence type="ECO:0000256" key="8">
    <source>
        <dbReference type="ARBA" id="ARBA00022842"/>
    </source>
</evidence>
<dbReference type="Pfam" id="PF13740">
    <property type="entry name" value="ACT_6"/>
    <property type="match status" value="1"/>
</dbReference>
<dbReference type="GO" id="GO:0006564">
    <property type="term" value="P:L-serine biosynthetic process"/>
    <property type="evidence" value="ECO:0007669"/>
    <property type="project" value="UniProtKB-KW"/>
</dbReference>
<dbReference type="InterPro" id="IPR049148">
    <property type="entry name" value="PSP_ACT"/>
</dbReference>
<dbReference type="GO" id="GO:0036424">
    <property type="term" value="F:L-phosphoserine phosphatase activity"/>
    <property type="evidence" value="ECO:0007669"/>
    <property type="project" value="InterPro"/>
</dbReference>
<evidence type="ECO:0000256" key="10">
    <source>
        <dbReference type="ARBA" id="ARBA00031693"/>
    </source>
</evidence>
<keyword evidence="5" id="KW-0028">Amino-acid biosynthesis</keyword>
<dbReference type="NCBIfam" id="TIGR01488">
    <property type="entry name" value="HAD-SF-IB"/>
    <property type="match status" value="1"/>
</dbReference>
<dbReference type="PANTHER" id="PTHR43344:SF2">
    <property type="entry name" value="PHOSPHOSERINE PHOSPHATASE"/>
    <property type="match status" value="1"/>
</dbReference>
<dbReference type="GO" id="GO:0000287">
    <property type="term" value="F:magnesium ion binding"/>
    <property type="evidence" value="ECO:0007669"/>
    <property type="project" value="TreeGrafter"/>
</dbReference>
<dbReference type="EMBL" id="CAEZZJ010000038">
    <property type="protein sequence ID" value="CAB4755374.1"/>
    <property type="molecule type" value="Genomic_DNA"/>
</dbReference>
<keyword evidence="9" id="KW-0718">Serine biosynthesis</keyword>
<evidence type="ECO:0000256" key="3">
    <source>
        <dbReference type="ARBA" id="ARBA00009184"/>
    </source>
</evidence>
<dbReference type="InterPro" id="IPR036412">
    <property type="entry name" value="HAD-like_sf"/>
</dbReference>
<dbReference type="InterPro" id="IPR050582">
    <property type="entry name" value="HAD-like_SerB"/>
</dbReference>
<dbReference type="EC" id="3.1.3.3" evidence="4"/>
<dbReference type="CDD" id="cd07500">
    <property type="entry name" value="HAD_PSP"/>
    <property type="match status" value="1"/>
</dbReference>
<dbReference type="PROSITE" id="PS51671">
    <property type="entry name" value="ACT"/>
    <property type="match status" value="1"/>
</dbReference>
<evidence type="ECO:0000256" key="5">
    <source>
        <dbReference type="ARBA" id="ARBA00022605"/>
    </source>
</evidence>
<dbReference type="InterPro" id="IPR004469">
    <property type="entry name" value="PSP"/>
</dbReference>
<dbReference type="Pfam" id="PF21086">
    <property type="entry name" value="ACT_PSP_2"/>
    <property type="match status" value="1"/>
</dbReference>
<dbReference type="NCBIfam" id="TIGR00338">
    <property type="entry name" value="serB"/>
    <property type="match status" value="1"/>
</dbReference>
<protein>
    <recommendedName>
        <fullName evidence="4">phosphoserine phosphatase</fullName>
        <ecNumber evidence="4">3.1.3.3</ecNumber>
    </recommendedName>
    <alternativeName>
        <fullName evidence="10">O-phosphoserine phosphohydrolase</fullName>
    </alternativeName>
</protein>
<dbReference type="SUPFAM" id="SSF56784">
    <property type="entry name" value="HAD-like"/>
    <property type="match status" value="1"/>
</dbReference>
<gene>
    <name evidence="12" type="ORF">UFOPK2852_00474</name>
</gene>
<comment type="pathway">
    <text evidence="2">Amino-acid biosynthesis; L-serine biosynthesis; L-serine from 3-phospho-D-glycerate: step 3/3.</text>
</comment>
<evidence type="ECO:0000256" key="9">
    <source>
        <dbReference type="ARBA" id="ARBA00023299"/>
    </source>
</evidence>
<dbReference type="UniPathway" id="UPA00135">
    <property type="reaction ID" value="UER00198"/>
</dbReference>
<dbReference type="InterPro" id="IPR045865">
    <property type="entry name" value="ACT-like_dom_sf"/>
</dbReference>
<dbReference type="Pfam" id="PF12710">
    <property type="entry name" value="HAD"/>
    <property type="match status" value="1"/>
</dbReference>
<comment type="cofactor">
    <cofactor evidence="1">
        <name>Mg(2+)</name>
        <dbReference type="ChEBI" id="CHEBI:18420"/>
    </cofactor>
</comment>
<dbReference type="AlphaFoldDB" id="A0A6J6U8E4"/>
<dbReference type="SFLD" id="SFLDF00029">
    <property type="entry name" value="phosphoserine_phosphatase"/>
    <property type="match status" value="1"/>
</dbReference>
<dbReference type="SFLD" id="SFLDG01136">
    <property type="entry name" value="C1.6:_Phosphoserine_Phosphatas"/>
    <property type="match status" value="1"/>
</dbReference>
<evidence type="ECO:0000256" key="4">
    <source>
        <dbReference type="ARBA" id="ARBA00012640"/>
    </source>
</evidence>
<evidence type="ECO:0000256" key="1">
    <source>
        <dbReference type="ARBA" id="ARBA00001946"/>
    </source>
</evidence>
<sequence length="406" mass="43565">MSRIEADQGGMQHTGLILISGVDAPGVTQALYRTLEQFAVTILDIEQVVIRGRLILTTLISLDPAHASAIEADLIETTNKLNLDLAIDFTDQDKADAAVPNLHIVALSQELRPAGVAAIATKIAQHGGNIDRIRRTASYPLTAIEFEVTLLSNDGNLKTIQRELAEIARANDIDIAVEQSGLARRAKRIVLLDMDSTLIQQEVIDLIAKKHQVGKEVSEITEKAMRGELDFAGSLSARVGLLTGASVDILEQVKAEITLTPGARTLIRTLHRLGHKVGVVSGGFLDVIEPLLNELDIDFYRANKLEISDSKLTGKITGNLIDRSAKAEALREFAESEGVSLAQTIAIGDGANDLGMLEIAGLGIAFNAKPAVRAAASSSINSPYLDSVLYLMGITREEIESADRAN</sequence>
<dbReference type="SFLD" id="SFLDG01137">
    <property type="entry name" value="C1.6.1:_Phosphoserine_Phosphat"/>
    <property type="match status" value="1"/>
</dbReference>
<dbReference type="Gene3D" id="3.30.70.260">
    <property type="match status" value="2"/>
</dbReference>
<feature type="domain" description="ACT" evidence="11">
    <location>
        <begin position="104"/>
        <end position="182"/>
    </location>
</feature>
<dbReference type="GO" id="GO:0005737">
    <property type="term" value="C:cytoplasm"/>
    <property type="evidence" value="ECO:0007669"/>
    <property type="project" value="TreeGrafter"/>
</dbReference>
<comment type="similarity">
    <text evidence="3">Belongs to the HAD-like hydrolase superfamily. SerB family.</text>
</comment>
<organism evidence="12">
    <name type="scientific">freshwater metagenome</name>
    <dbReference type="NCBI Taxonomy" id="449393"/>
    <lineage>
        <taxon>unclassified sequences</taxon>
        <taxon>metagenomes</taxon>
        <taxon>ecological metagenomes</taxon>
    </lineage>
</organism>
<dbReference type="PANTHER" id="PTHR43344">
    <property type="entry name" value="PHOSPHOSERINE PHOSPHATASE"/>
    <property type="match status" value="1"/>
</dbReference>
<keyword evidence="7" id="KW-0378">Hydrolase</keyword>
<keyword evidence="6" id="KW-0479">Metal-binding</keyword>
<dbReference type="SFLD" id="SFLDS00003">
    <property type="entry name" value="Haloacid_Dehalogenase"/>
    <property type="match status" value="1"/>
</dbReference>
<name>A0A6J6U8E4_9ZZZZ</name>